<feature type="region of interest" description="Disordered" evidence="1">
    <location>
        <begin position="735"/>
        <end position="800"/>
    </location>
</feature>
<feature type="non-terminal residue" evidence="2">
    <location>
        <position position="1018"/>
    </location>
</feature>
<reference evidence="2" key="2">
    <citation type="submission" date="2023-05" db="EMBL/GenBank/DDBJ databases">
        <authorList>
            <consortium name="Lawrence Berkeley National Laboratory"/>
            <person name="Steindorff A."/>
            <person name="Hensen N."/>
            <person name="Bonometti L."/>
            <person name="Westerberg I."/>
            <person name="Brannstrom I.O."/>
            <person name="Guillou S."/>
            <person name="Cros-Aarteil S."/>
            <person name="Calhoun S."/>
            <person name="Haridas S."/>
            <person name="Kuo A."/>
            <person name="Mondo S."/>
            <person name="Pangilinan J."/>
            <person name="Riley R."/>
            <person name="Labutti K."/>
            <person name="Andreopoulos B."/>
            <person name="Lipzen A."/>
            <person name="Chen C."/>
            <person name="Yanf M."/>
            <person name="Daum C."/>
            <person name="Ng V."/>
            <person name="Clum A."/>
            <person name="Ohm R."/>
            <person name="Martin F."/>
            <person name="Silar P."/>
            <person name="Natvig D."/>
            <person name="Lalanne C."/>
            <person name="Gautier V."/>
            <person name="Ament-Velasquez S.L."/>
            <person name="Kruys A."/>
            <person name="Hutchinson M.I."/>
            <person name="Powell A.J."/>
            <person name="Barry K."/>
            <person name="Miller A.N."/>
            <person name="Grigoriev I.V."/>
            <person name="Debuchy R."/>
            <person name="Gladieux P."/>
            <person name="Thoren M.H."/>
            <person name="Johannesson H."/>
        </authorList>
    </citation>
    <scope>NUCLEOTIDE SEQUENCE</scope>
    <source>
        <strain evidence="2">CBS 757.83</strain>
    </source>
</reference>
<evidence type="ECO:0000313" key="2">
    <source>
        <dbReference type="EMBL" id="KAK4102395.1"/>
    </source>
</evidence>
<gene>
    <name evidence="2" type="ORF">N658DRAFT_395566</name>
</gene>
<feature type="non-terminal residue" evidence="2">
    <location>
        <position position="1"/>
    </location>
</feature>
<comment type="caution">
    <text evidence="2">The sequence shown here is derived from an EMBL/GenBank/DDBJ whole genome shotgun (WGS) entry which is preliminary data.</text>
</comment>
<dbReference type="EMBL" id="MU863631">
    <property type="protein sequence ID" value="KAK4102395.1"/>
    <property type="molecule type" value="Genomic_DNA"/>
</dbReference>
<evidence type="ECO:0000256" key="1">
    <source>
        <dbReference type="SAM" id="MobiDB-lite"/>
    </source>
</evidence>
<dbReference type="Proteomes" id="UP001305647">
    <property type="component" value="Unassembled WGS sequence"/>
</dbReference>
<evidence type="ECO:0000313" key="3">
    <source>
        <dbReference type="Proteomes" id="UP001305647"/>
    </source>
</evidence>
<protein>
    <submittedName>
        <fullName evidence="2">Uncharacterized protein</fullName>
    </submittedName>
</protein>
<organism evidence="2 3">
    <name type="scientific">Parathielavia hyrcaniae</name>
    <dbReference type="NCBI Taxonomy" id="113614"/>
    <lineage>
        <taxon>Eukaryota</taxon>
        <taxon>Fungi</taxon>
        <taxon>Dikarya</taxon>
        <taxon>Ascomycota</taxon>
        <taxon>Pezizomycotina</taxon>
        <taxon>Sordariomycetes</taxon>
        <taxon>Sordariomycetidae</taxon>
        <taxon>Sordariales</taxon>
        <taxon>Chaetomiaceae</taxon>
        <taxon>Parathielavia</taxon>
    </lineage>
</organism>
<feature type="compositionally biased region" description="Basic residues" evidence="1">
    <location>
        <begin position="924"/>
        <end position="956"/>
    </location>
</feature>
<feature type="compositionally biased region" description="Acidic residues" evidence="1">
    <location>
        <begin position="158"/>
        <end position="169"/>
    </location>
</feature>
<accession>A0AAN6Q5X7</accession>
<feature type="compositionally biased region" description="Acidic residues" evidence="1">
    <location>
        <begin position="777"/>
        <end position="789"/>
    </location>
</feature>
<feature type="compositionally biased region" description="Low complexity" evidence="1">
    <location>
        <begin position="904"/>
        <end position="923"/>
    </location>
</feature>
<name>A0AAN6Q5X7_9PEZI</name>
<feature type="region of interest" description="Disordered" evidence="1">
    <location>
        <begin position="50"/>
        <end position="71"/>
    </location>
</feature>
<reference evidence="2" key="1">
    <citation type="journal article" date="2023" name="Mol. Phylogenet. Evol.">
        <title>Genome-scale phylogeny and comparative genomics of the fungal order Sordariales.</title>
        <authorList>
            <person name="Hensen N."/>
            <person name="Bonometti L."/>
            <person name="Westerberg I."/>
            <person name="Brannstrom I.O."/>
            <person name="Guillou S."/>
            <person name="Cros-Aarteil S."/>
            <person name="Calhoun S."/>
            <person name="Haridas S."/>
            <person name="Kuo A."/>
            <person name="Mondo S."/>
            <person name="Pangilinan J."/>
            <person name="Riley R."/>
            <person name="LaButti K."/>
            <person name="Andreopoulos B."/>
            <person name="Lipzen A."/>
            <person name="Chen C."/>
            <person name="Yan M."/>
            <person name="Daum C."/>
            <person name="Ng V."/>
            <person name="Clum A."/>
            <person name="Steindorff A."/>
            <person name="Ohm R.A."/>
            <person name="Martin F."/>
            <person name="Silar P."/>
            <person name="Natvig D.O."/>
            <person name="Lalanne C."/>
            <person name="Gautier V."/>
            <person name="Ament-Velasquez S.L."/>
            <person name="Kruys A."/>
            <person name="Hutchinson M.I."/>
            <person name="Powell A.J."/>
            <person name="Barry K."/>
            <person name="Miller A.N."/>
            <person name="Grigoriev I.V."/>
            <person name="Debuchy R."/>
            <person name="Gladieux P."/>
            <person name="Hiltunen Thoren M."/>
            <person name="Johannesson H."/>
        </authorList>
    </citation>
    <scope>NUCLEOTIDE SEQUENCE</scope>
    <source>
        <strain evidence="2">CBS 757.83</strain>
    </source>
</reference>
<keyword evidence="3" id="KW-1185">Reference proteome</keyword>
<feature type="region of interest" description="Disordered" evidence="1">
    <location>
        <begin position="901"/>
        <end position="988"/>
    </location>
</feature>
<sequence length="1018" mass="112608">IREGNRWRYAELLGKGGRFESWAGRADLAFKLTLAWFGLPVAPLGRVDGRGGGVGGGREEGEGEGGGQNLKQGELRFLNGYRKRVYGRDVGVRELDPEMEAYYVQERGLGRASRLAPSLGLRGGHLNAPRLGSQRAIAEEDDTALHEDNQVSLRGGAGDDDDEGDDDPDGASVRCHTILGGNVLTFDDRWVPLYGYQGLVWFQVNMMNSFIDAVDRLLGLDNRAGVTYSLYLMDKNKTYSTQAERDEFLSDLTGNGITIGTAGVGDFSRDNLAWKWAMDRLGALHKDGKADQGVLFVAGPVDPIPWTWEPGPSHRVLQISLDWCDPAYRLWRPDVAYLRMPENPEDVIYYNMYGPWMEMVCRVLTPGRIANAPGYPAIPDAFFSVKERGRKARACTYGGIVFLPEQWESIVSQWKADPNARVTLEATVRSELGSPFHQISDRWHVFIPGAGLPYEKQYILHDEIEEPEVLEKRIINLVQRSVSKVNFEASEVKELEFGFDGAAFLLSDEPWADYALEMPDYPPDQVELEVAFQELAEELTARKVELEQLPPADVNGLGLLPRFVTIRPTYNTYTICDVDESTEPVDWDPDTTTVDEFRQIVASLWSEGEHEKPYSPWQSGVAIFQGRTAQGTIPAEYKPKLLVGPKATEEDWTLLRRLIVEPEVFISVLDRTQLPRFGNRKTEQPFGFREIYATPEPLLYSMMNAEPGDWHPRYVDWQANGEDVRDDLKTIAPWVNQPTPLSHSATIDQFPLQPPPGTKLPPAKKKGKGAAGKDTKDDDDDDDEDDDDGPPGPSLFVTDVEKGRQLREFSYAHPLDVGMHMSVPVNAPPVDSLLNLGHDSVPVVSLSVLTPTEIRRLQRDHHDMRNLVLSRTERCPYPECGAVYPANQPSAMQQHLYEKHMASAPAKPAPVKLAPAKQAPAKKAPAKKAPAKKALAKKAPAKKATPKPKAQPRAKKDKPAAAAAPRAPYNTRLASNKRKLGADNEPAAATAAAAVAAAVAQARGPKRGAMAKAARTVS</sequence>
<feature type="region of interest" description="Disordered" evidence="1">
    <location>
        <begin position="141"/>
        <end position="172"/>
    </location>
</feature>
<feature type="compositionally biased region" description="Polar residues" evidence="1">
    <location>
        <begin position="736"/>
        <end position="747"/>
    </location>
</feature>
<dbReference type="AlphaFoldDB" id="A0AAN6Q5X7"/>
<proteinExistence type="predicted"/>